<dbReference type="PANTHER" id="PTHR36120:SF1">
    <property type="entry name" value="L-FUCOSE ISOMERASE C-TERMINAL DOMAIN-CONTAINING PROTEIN"/>
    <property type="match status" value="1"/>
</dbReference>
<dbReference type="GO" id="GO:0016861">
    <property type="term" value="F:intramolecular oxidoreductase activity, interconverting aldoses and ketoses"/>
    <property type="evidence" value="ECO:0007669"/>
    <property type="project" value="InterPro"/>
</dbReference>
<protein>
    <submittedName>
        <fullName evidence="3">Uncharacterized protein</fullName>
    </submittedName>
</protein>
<dbReference type="EMBL" id="QMWP01000043">
    <property type="protein sequence ID" value="RLG70624.1"/>
    <property type="molecule type" value="Genomic_DNA"/>
</dbReference>
<reference evidence="3 4" key="1">
    <citation type="submission" date="2018-06" db="EMBL/GenBank/DDBJ databases">
        <title>Extensive metabolic versatility and redundancy in microbially diverse, dynamic hydrothermal sediments.</title>
        <authorList>
            <person name="Dombrowski N."/>
            <person name="Teske A."/>
            <person name="Baker B.J."/>
        </authorList>
    </citation>
    <scope>NUCLEOTIDE SEQUENCE [LARGE SCALE GENOMIC DNA]</scope>
    <source>
        <strain evidence="3">B51_G17</strain>
    </source>
</reference>
<dbReference type="AlphaFoldDB" id="A0A497JHC7"/>
<feature type="non-terminal residue" evidence="3">
    <location>
        <position position="239"/>
    </location>
</feature>
<organism evidence="3 4">
    <name type="scientific">Candidatus Iainarchaeum sp</name>
    <dbReference type="NCBI Taxonomy" id="3101447"/>
    <lineage>
        <taxon>Archaea</taxon>
        <taxon>Candidatus Iainarchaeota</taxon>
        <taxon>Candidatus Iainarchaeia</taxon>
        <taxon>Candidatus Iainarchaeales</taxon>
        <taxon>Candidatus Iainarchaeaceae</taxon>
        <taxon>Candidatus Iainarchaeum</taxon>
    </lineage>
</organism>
<name>A0A497JHC7_9ARCH</name>
<evidence type="ECO:0000313" key="3">
    <source>
        <dbReference type="EMBL" id="RLG70624.1"/>
    </source>
</evidence>
<dbReference type="Proteomes" id="UP000278031">
    <property type="component" value="Unassembled WGS sequence"/>
</dbReference>
<dbReference type="GO" id="GO:0005737">
    <property type="term" value="C:cytoplasm"/>
    <property type="evidence" value="ECO:0007669"/>
    <property type="project" value="InterPro"/>
</dbReference>
<keyword evidence="2" id="KW-0119">Carbohydrate metabolism</keyword>
<dbReference type="PANTHER" id="PTHR36120">
    <property type="entry name" value="FUCOSE ISOMERASE"/>
    <property type="match status" value="1"/>
</dbReference>
<evidence type="ECO:0000256" key="1">
    <source>
        <dbReference type="ARBA" id="ARBA00023235"/>
    </source>
</evidence>
<dbReference type="InterPro" id="IPR009015">
    <property type="entry name" value="Fucose_isomerase_N/cen_sf"/>
</dbReference>
<comment type="caution">
    <text evidence="3">The sequence shown here is derived from an EMBL/GenBank/DDBJ whole genome shotgun (WGS) entry which is preliminary data.</text>
</comment>
<dbReference type="SUPFAM" id="SSF53743">
    <property type="entry name" value="FucI/AraA N-terminal and middle domains"/>
    <property type="match status" value="1"/>
</dbReference>
<dbReference type="GO" id="GO:0005996">
    <property type="term" value="P:monosaccharide metabolic process"/>
    <property type="evidence" value="ECO:0007669"/>
    <property type="project" value="InterPro"/>
</dbReference>
<gene>
    <name evidence="3" type="ORF">DRO04_01490</name>
</gene>
<accession>A0A497JHC7</accession>
<keyword evidence="1" id="KW-0413">Isomerase</keyword>
<proteinExistence type="predicted"/>
<evidence type="ECO:0000313" key="4">
    <source>
        <dbReference type="Proteomes" id="UP000278031"/>
    </source>
</evidence>
<evidence type="ECO:0000256" key="2">
    <source>
        <dbReference type="ARBA" id="ARBA00023277"/>
    </source>
</evidence>
<sequence>MIGLCVVCSTVGKQKEIGKRTKERVLKALKGVKNIKFLGLINEIKEAKNIVKGCKNEISGCVVAVATGGTSRIIKVLAERIKKPVLIWANPFNNSLASSLEAFSQLKQKREVKLFYSAIQPNAMDEISTFINVCEAINKLENSRIGCIGKPTKWILNPKNRKTINKLGPKILELKIGELINAMSGTKDEVKNIYKKLKKSFGKIEVSERDLVNAIKVYTALKQLISKYGLSAVTVKCFD</sequence>